<gene>
    <name evidence="15" type="ORF">SLS62_004284</name>
</gene>
<name>A0AAN9YT70_9PEZI</name>
<feature type="region of interest" description="Disordered" evidence="13">
    <location>
        <begin position="324"/>
        <end position="390"/>
    </location>
</feature>
<dbReference type="EMBL" id="JAKJXP020000026">
    <property type="protein sequence ID" value="KAK7753662.1"/>
    <property type="molecule type" value="Genomic_DNA"/>
</dbReference>
<evidence type="ECO:0000256" key="11">
    <source>
        <dbReference type="PROSITE-ProRule" id="PRU00812"/>
    </source>
</evidence>
<evidence type="ECO:0000313" key="15">
    <source>
        <dbReference type="EMBL" id="KAK7753662.1"/>
    </source>
</evidence>
<evidence type="ECO:0000256" key="3">
    <source>
        <dbReference type="ARBA" id="ARBA00022723"/>
    </source>
</evidence>
<comment type="subcellular location">
    <subcellularLocation>
        <location evidence="1 12">Nucleus</location>
    </subcellularLocation>
</comment>
<dbReference type="Gene3D" id="1.25.40.820">
    <property type="match status" value="1"/>
</dbReference>
<evidence type="ECO:0000256" key="13">
    <source>
        <dbReference type="SAM" id="MobiDB-lite"/>
    </source>
</evidence>
<dbReference type="PANTHER" id="PTHR14732">
    <property type="entry name" value="RNA POLYMERASE II SUBUNIT B1 CTD PHOSPHATASE RPAP2-RELATED"/>
    <property type="match status" value="1"/>
</dbReference>
<feature type="compositionally biased region" description="Basic and acidic residues" evidence="13">
    <location>
        <begin position="280"/>
        <end position="311"/>
    </location>
</feature>
<evidence type="ECO:0000256" key="7">
    <source>
        <dbReference type="ARBA" id="ARBA00022912"/>
    </source>
</evidence>
<dbReference type="GO" id="GO:0043175">
    <property type="term" value="F:RNA polymerase core enzyme binding"/>
    <property type="evidence" value="ECO:0007669"/>
    <property type="project" value="UniProtKB-UniRule"/>
</dbReference>
<evidence type="ECO:0000256" key="1">
    <source>
        <dbReference type="ARBA" id="ARBA00004123"/>
    </source>
</evidence>
<dbReference type="PANTHER" id="PTHR14732:SF0">
    <property type="entry name" value="RNA POLYMERASE II SUBUNIT B1 CTD PHOSPHATASE RPAP2-RELATED"/>
    <property type="match status" value="1"/>
</dbReference>
<keyword evidence="7 12" id="KW-0904">Protein phosphatase</keyword>
<dbReference type="EC" id="3.1.3.16" evidence="12"/>
<evidence type="ECO:0000313" key="16">
    <source>
        <dbReference type="Proteomes" id="UP001320420"/>
    </source>
</evidence>
<protein>
    <recommendedName>
        <fullName evidence="12">RNA polymerase II subunit B1 CTD phosphatase RPAP2 homolog</fullName>
        <ecNumber evidence="12">3.1.3.16</ecNumber>
    </recommendedName>
</protein>
<feature type="compositionally biased region" description="Low complexity" evidence="13">
    <location>
        <begin position="363"/>
        <end position="375"/>
    </location>
</feature>
<feature type="region of interest" description="Disordered" evidence="13">
    <location>
        <begin position="1"/>
        <end position="49"/>
    </location>
</feature>
<reference evidence="15 16" key="1">
    <citation type="submission" date="2024-02" db="EMBL/GenBank/DDBJ databases">
        <title>De novo assembly and annotation of 12 fungi associated with fruit tree decline syndrome in Ontario, Canada.</title>
        <authorList>
            <person name="Sulman M."/>
            <person name="Ellouze W."/>
            <person name="Ilyukhin E."/>
        </authorList>
    </citation>
    <scope>NUCLEOTIDE SEQUENCE [LARGE SCALE GENOMIC DNA]</scope>
    <source>
        <strain evidence="15 16">M11/M66-122</strain>
    </source>
</reference>
<comment type="function">
    <text evidence="12">Putative RNA polymerase II subunit B1 C-terminal domain (CTD) phosphatase involved in RNA polymerase II transcription regulation.</text>
</comment>
<keyword evidence="6 12" id="KW-0862">Zinc</keyword>
<dbReference type="PROSITE" id="PS51479">
    <property type="entry name" value="ZF_RTR1"/>
    <property type="match status" value="1"/>
</dbReference>
<sequence length="390" mass="42931">MASETTKAPPKGILKKPATSSSDSANADGSAVASALPQRKRQAKTPDPRDVAIQHAKIIHDRRLLEETITDSIILLAKLPNTLPPPPDPSSPSTTTPADVFKSHVRLFQPSDYDDLIEERNALGLCGYALCPRPRQQLRGGAGPYKILNWGRADFAIAPRAEVERWCSFRPAASSSSCARRAMYVKVQLTETAAVERAGIDSIRIELLEEVEEEQRQRQQLREREREKEENEKGGEKENKQEGTEKEMQQQHESGGDADADSDTARQAARDLENLQLAEETERKQKAAKDARDLALERGDTDTKKAAKRPVEVTIREKRVVTMPVQEPSLAAPGSSDGHLVLDGYKTNKFNPKTPEAISSRRTAAATPADTTTNAPVKEEEAPADHDAHE</sequence>
<evidence type="ECO:0000256" key="9">
    <source>
        <dbReference type="ARBA" id="ARBA00047761"/>
    </source>
</evidence>
<evidence type="ECO:0000256" key="5">
    <source>
        <dbReference type="ARBA" id="ARBA00022801"/>
    </source>
</evidence>
<dbReference type="AlphaFoldDB" id="A0AAN9YT70"/>
<dbReference type="Pfam" id="PF04181">
    <property type="entry name" value="RPAP2_Rtr1"/>
    <property type="match status" value="1"/>
</dbReference>
<evidence type="ECO:0000256" key="2">
    <source>
        <dbReference type="ARBA" id="ARBA00005676"/>
    </source>
</evidence>
<evidence type="ECO:0000259" key="14">
    <source>
        <dbReference type="PROSITE" id="PS51479"/>
    </source>
</evidence>
<comment type="catalytic activity">
    <reaction evidence="9 12">
        <text>O-phospho-L-seryl-[protein] + H2O = L-seryl-[protein] + phosphate</text>
        <dbReference type="Rhea" id="RHEA:20629"/>
        <dbReference type="Rhea" id="RHEA-COMP:9863"/>
        <dbReference type="Rhea" id="RHEA-COMP:11604"/>
        <dbReference type="ChEBI" id="CHEBI:15377"/>
        <dbReference type="ChEBI" id="CHEBI:29999"/>
        <dbReference type="ChEBI" id="CHEBI:43474"/>
        <dbReference type="ChEBI" id="CHEBI:83421"/>
        <dbReference type="EC" id="3.1.3.16"/>
    </reaction>
</comment>
<keyword evidence="3 12" id="KW-0479">Metal-binding</keyword>
<dbReference type="InterPro" id="IPR039693">
    <property type="entry name" value="Rtr1/RPAP2"/>
</dbReference>
<feature type="domain" description="RTR1-type" evidence="14">
    <location>
        <begin position="103"/>
        <end position="198"/>
    </location>
</feature>
<dbReference type="GO" id="GO:0005634">
    <property type="term" value="C:nucleus"/>
    <property type="evidence" value="ECO:0007669"/>
    <property type="project" value="UniProtKB-SubCell"/>
</dbReference>
<dbReference type="InterPro" id="IPR038534">
    <property type="entry name" value="Rtr1/RPAP2_sf"/>
</dbReference>
<evidence type="ECO:0000256" key="4">
    <source>
        <dbReference type="ARBA" id="ARBA00022771"/>
    </source>
</evidence>
<feature type="region of interest" description="Disordered" evidence="13">
    <location>
        <begin position="218"/>
        <end position="311"/>
    </location>
</feature>
<keyword evidence="8 12" id="KW-0539">Nucleus</keyword>
<comment type="similarity">
    <text evidence="2 11 12">Belongs to the RPAP2 family.</text>
</comment>
<feature type="compositionally biased region" description="Basic and acidic residues" evidence="13">
    <location>
        <begin position="377"/>
        <end position="390"/>
    </location>
</feature>
<dbReference type="GO" id="GO:0005737">
    <property type="term" value="C:cytoplasm"/>
    <property type="evidence" value="ECO:0007669"/>
    <property type="project" value="TreeGrafter"/>
</dbReference>
<dbReference type="Proteomes" id="UP001320420">
    <property type="component" value="Unassembled WGS sequence"/>
</dbReference>
<accession>A0AAN9YT70</accession>
<keyword evidence="16" id="KW-1185">Reference proteome</keyword>
<keyword evidence="5 12" id="KW-0378">Hydrolase</keyword>
<feature type="compositionally biased region" description="Low complexity" evidence="13">
    <location>
        <begin position="18"/>
        <end position="35"/>
    </location>
</feature>
<evidence type="ECO:0000256" key="6">
    <source>
        <dbReference type="ARBA" id="ARBA00022833"/>
    </source>
</evidence>
<keyword evidence="4 12" id="KW-0863">Zinc-finger</keyword>
<dbReference type="GO" id="GO:0008270">
    <property type="term" value="F:zinc ion binding"/>
    <property type="evidence" value="ECO:0007669"/>
    <property type="project" value="UniProtKB-KW"/>
</dbReference>
<comment type="catalytic activity">
    <reaction evidence="10 12">
        <text>O-phospho-L-threonyl-[protein] + H2O = L-threonyl-[protein] + phosphate</text>
        <dbReference type="Rhea" id="RHEA:47004"/>
        <dbReference type="Rhea" id="RHEA-COMP:11060"/>
        <dbReference type="Rhea" id="RHEA-COMP:11605"/>
        <dbReference type="ChEBI" id="CHEBI:15377"/>
        <dbReference type="ChEBI" id="CHEBI:30013"/>
        <dbReference type="ChEBI" id="CHEBI:43474"/>
        <dbReference type="ChEBI" id="CHEBI:61977"/>
        <dbReference type="EC" id="3.1.3.16"/>
    </reaction>
</comment>
<evidence type="ECO:0000256" key="12">
    <source>
        <dbReference type="RuleBase" id="RU367080"/>
    </source>
</evidence>
<dbReference type="GO" id="GO:0008420">
    <property type="term" value="F:RNA polymerase II CTD heptapeptide repeat phosphatase activity"/>
    <property type="evidence" value="ECO:0007669"/>
    <property type="project" value="UniProtKB-UniRule"/>
</dbReference>
<feature type="compositionally biased region" description="Basic and acidic residues" evidence="13">
    <location>
        <begin position="218"/>
        <end position="250"/>
    </location>
</feature>
<evidence type="ECO:0000256" key="8">
    <source>
        <dbReference type="ARBA" id="ARBA00023242"/>
    </source>
</evidence>
<evidence type="ECO:0000256" key="10">
    <source>
        <dbReference type="ARBA" id="ARBA00048336"/>
    </source>
</evidence>
<proteinExistence type="inferred from homology"/>
<organism evidence="15 16">
    <name type="scientific">Diatrype stigma</name>
    <dbReference type="NCBI Taxonomy" id="117547"/>
    <lineage>
        <taxon>Eukaryota</taxon>
        <taxon>Fungi</taxon>
        <taxon>Dikarya</taxon>
        <taxon>Ascomycota</taxon>
        <taxon>Pezizomycotina</taxon>
        <taxon>Sordariomycetes</taxon>
        <taxon>Xylariomycetidae</taxon>
        <taxon>Xylariales</taxon>
        <taxon>Diatrypaceae</taxon>
        <taxon>Diatrype</taxon>
    </lineage>
</organism>
<dbReference type="InterPro" id="IPR007308">
    <property type="entry name" value="Rtr1/RPAP2_dom"/>
</dbReference>
<comment type="caution">
    <text evidence="15">The sequence shown here is derived from an EMBL/GenBank/DDBJ whole genome shotgun (WGS) entry which is preliminary data.</text>
</comment>